<dbReference type="CDD" id="cd14367">
    <property type="entry name" value="CUE_CUED2"/>
    <property type="match status" value="1"/>
</dbReference>
<feature type="compositionally biased region" description="Basic and acidic residues" evidence="7">
    <location>
        <begin position="157"/>
        <end position="181"/>
    </location>
</feature>
<dbReference type="GeneID" id="101849972"/>
<keyword evidence="8" id="KW-1185">Reference proteome</keyword>
<evidence type="ECO:0000313" key="9">
    <source>
        <dbReference type="RefSeq" id="XP_005111138.1"/>
    </source>
</evidence>
<dbReference type="Proteomes" id="UP000694888">
    <property type="component" value="Unplaced"/>
</dbReference>
<evidence type="ECO:0000256" key="5">
    <source>
        <dbReference type="ARBA" id="ARBA00022786"/>
    </source>
</evidence>
<dbReference type="InterPro" id="IPR039805">
    <property type="entry name" value="CUE_CUED2"/>
</dbReference>
<evidence type="ECO:0000256" key="3">
    <source>
        <dbReference type="ARBA" id="ARBA00006106"/>
    </source>
</evidence>
<name>A0ABM0K896_APLCA</name>
<evidence type="ECO:0000313" key="8">
    <source>
        <dbReference type="Proteomes" id="UP000694888"/>
    </source>
</evidence>
<feature type="region of interest" description="Disordered" evidence="7">
    <location>
        <begin position="89"/>
        <end position="182"/>
    </location>
</feature>
<sequence length="386" mass="43149">MEARVHKELSTFLERHSLGGSISNIDEIVLSYLLGIMELIGQGEVEDCFDLEDVMEMMAAYLPGFEIVDRSSVMEWMFSLSSQLAKGEDTASETACPVKEEETEQRDADEHNSQTDTDSKILHGSIGGKDSKFPSYDFTESASSPPLPQMSVMPRLTDIKDEPSPDPDTNKESSRPAEWKKITSAKSETITFAPVNGLYAARDKSKNSKRKGRQLSCSSQESQEDAVPGRAEVVETGEGQVRSLLEMFPAACTMEARHCLQLSNGDLDLAAQLIIDRQETGQALRSQAKGTLKKNAKVKKSCDYKLDDASLKSSVLQKYSFIDTEEDKKTYKPPPLKGEAKKLVRYRDGQIVSVKGERFSEVKKKDSEEMKETYVNLKPARKYRFH</sequence>
<keyword evidence="4" id="KW-0963">Cytoplasm</keyword>
<dbReference type="PANTHER" id="PTHR12493">
    <property type="entry name" value="CUE DOMAIN CONTAINING 2"/>
    <property type="match status" value="1"/>
</dbReference>
<proteinExistence type="inferred from homology"/>
<feature type="region of interest" description="Disordered" evidence="7">
    <location>
        <begin position="203"/>
        <end position="229"/>
    </location>
</feature>
<comment type="subcellular location">
    <subcellularLocation>
        <location evidence="2">Cytoplasm</location>
    </subcellularLocation>
    <subcellularLocation>
        <location evidence="1">Nucleus</location>
    </subcellularLocation>
</comment>
<evidence type="ECO:0000256" key="1">
    <source>
        <dbReference type="ARBA" id="ARBA00004123"/>
    </source>
</evidence>
<dbReference type="RefSeq" id="XP_005111138.1">
    <property type="nucleotide sequence ID" value="XM_005111081.3"/>
</dbReference>
<dbReference type="PANTHER" id="PTHR12493:SF0">
    <property type="entry name" value="CUE DOMAIN-CONTAINING PROTEIN 2"/>
    <property type="match status" value="1"/>
</dbReference>
<evidence type="ECO:0000256" key="7">
    <source>
        <dbReference type="SAM" id="MobiDB-lite"/>
    </source>
</evidence>
<reference evidence="9" key="1">
    <citation type="submission" date="2025-08" db="UniProtKB">
        <authorList>
            <consortium name="RefSeq"/>
        </authorList>
    </citation>
    <scope>IDENTIFICATION</scope>
</reference>
<evidence type="ECO:0000256" key="6">
    <source>
        <dbReference type="ARBA" id="ARBA00023242"/>
    </source>
</evidence>
<feature type="compositionally biased region" description="Basic and acidic residues" evidence="7">
    <location>
        <begin position="105"/>
        <end position="121"/>
    </location>
</feature>
<comment type="similarity">
    <text evidence="3">Belongs to the CUEDC2 family.</text>
</comment>
<keyword evidence="5" id="KW-0833">Ubl conjugation pathway</keyword>
<protein>
    <submittedName>
        <fullName evidence="9">CUE domain-containing protein 2 isoform X1</fullName>
    </submittedName>
</protein>
<evidence type="ECO:0000256" key="2">
    <source>
        <dbReference type="ARBA" id="ARBA00004496"/>
    </source>
</evidence>
<gene>
    <name evidence="9" type="primary">LOC101849972</name>
</gene>
<accession>A0ABM0K896</accession>
<organism evidence="8 9">
    <name type="scientific">Aplysia californica</name>
    <name type="common">California sea hare</name>
    <dbReference type="NCBI Taxonomy" id="6500"/>
    <lineage>
        <taxon>Eukaryota</taxon>
        <taxon>Metazoa</taxon>
        <taxon>Spiralia</taxon>
        <taxon>Lophotrochozoa</taxon>
        <taxon>Mollusca</taxon>
        <taxon>Gastropoda</taxon>
        <taxon>Heterobranchia</taxon>
        <taxon>Euthyneura</taxon>
        <taxon>Tectipleura</taxon>
        <taxon>Aplysiida</taxon>
        <taxon>Aplysioidea</taxon>
        <taxon>Aplysiidae</taxon>
        <taxon>Aplysia</taxon>
    </lineage>
</organism>
<evidence type="ECO:0000256" key="4">
    <source>
        <dbReference type="ARBA" id="ARBA00022490"/>
    </source>
</evidence>
<keyword evidence="6" id="KW-0539">Nucleus</keyword>